<proteinExistence type="predicted"/>
<evidence type="ECO:0000313" key="2">
    <source>
        <dbReference type="Proteomes" id="UP000544054"/>
    </source>
</evidence>
<accession>A0A7Y0FSI2</accession>
<gene>
    <name evidence="1" type="ORF">HHL23_13410</name>
</gene>
<sequence length="235" mass="26418">MYYHELIQRFWESGPKAQLGTTAVVIYLYLLKLANDNNGYDVTVSDVAIGRTLGLTRKTVKSARELLRNSGLVQYESKNGHSCSYRIVLNYSLEILSQEKSRKVIIKHNPLAAITEKNENLSLVGLPALSTPETIEQKEKASFYNSTAKPFKMAKNPSLEEFMAYAYTLSGYEVSMDSDIKGKYALWAGNDWCNNLGKPITNWKSSLKNLLPYIKNRTDNGPLSLESIPSIKPPK</sequence>
<protein>
    <recommendedName>
        <fullName evidence="3">Helix-turn-helix domain-containing protein</fullName>
    </recommendedName>
</protein>
<organism evidence="1 2">
    <name type="scientific">Chryseobacterium antibioticum</name>
    <dbReference type="NCBI Taxonomy" id="2728847"/>
    <lineage>
        <taxon>Bacteria</taxon>
        <taxon>Pseudomonadati</taxon>
        <taxon>Bacteroidota</taxon>
        <taxon>Flavobacteriia</taxon>
        <taxon>Flavobacteriales</taxon>
        <taxon>Weeksellaceae</taxon>
        <taxon>Chryseobacterium group</taxon>
        <taxon>Chryseobacterium</taxon>
    </lineage>
</organism>
<reference evidence="1 2" key="1">
    <citation type="submission" date="2020-04" db="EMBL/GenBank/DDBJ databases">
        <title>Chryseobacterium sp. RP-3-3 sp. nov., isolated from Jeju soil.</title>
        <authorList>
            <person name="Dahal R.H."/>
        </authorList>
    </citation>
    <scope>NUCLEOTIDE SEQUENCE [LARGE SCALE GENOMIC DNA]</scope>
    <source>
        <strain evidence="1 2">RP-3-3</strain>
    </source>
</reference>
<evidence type="ECO:0000313" key="1">
    <source>
        <dbReference type="EMBL" id="NML70785.1"/>
    </source>
</evidence>
<dbReference type="Proteomes" id="UP000544054">
    <property type="component" value="Unassembled WGS sequence"/>
</dbReference>
<keyword evidence="2" id="KW-1185">Reference proteome</keyword>
<name>A0A7Y0FSI2_9FLAO</name>
<dbReference type="EMBL" id="JABBGI010000016">
    <property type="protein sequence ID" value="NML70785.1"/>
    <property type="molecule type" value="Genomic_DNA"/>
</dbReference>
<dbReference type="AlphaFoldDB" id="A0A7Y0FSI2"/>
<evidence type="ECO:0008006" key="3">
    <source>
        <dbReference type="Google" id="ProtNLM"/>
    </source>
</evidence>
<dbReference type="RefSeq" id="WP_169235303.1">
    <property type="nucleotide sequence ID" value="NZ_JABBGI010000016.1"/>
</dbReference>
<comment type="caution">
    <text evidence="1">The sequence shown here is derived from an EMBL/GenBank/DDBJ whole genome shotgun (WGS) entry which is preliminary data.</text>
</comment>